<dbReference type="Pfam" id="PF13247">
    <property type="entry name" value="Fer4_11"/>
    <property type="match status" value="1"/>
</dbReference>
<dbReference type="PANTHER" id="PTHR43177:SF5">
    <property type="entry name" value="ANAEROBIC DIMETHYL SULFOXIDE REDUCTASE CHAIN B-RELATED"/>
    <property type="match status" value="1"/>
</dbReference>
<evidence type="ECO:0000259" key="8">
    <source>
        <dbReference type="PROSITE" id="PS51379"/>
    </source>
</evidence>
<dbReference type="SUPFAM" id="SSF54862">
    <property type="entry name" value="4Fe-4S ferredoxins"/>
    <property type="match status" value="1"/>
</dbReference>
<evidence type="ECO:0000256" key="2">
    <source>
        <dbReference type="ARBA" id="ARBA00022485"/>
    </source>
</evidence>
<dbReference type="STRING" id="1123282.SAMN02745823_01781"/>
<keyword evidence="6" id="KW-0408">Iron</keyword>
<dbReference type="InterPro" id="IPR017900">
    <property type="entry name" value="4Fe4S_Fe_S_CS"/>
</dbReference>
<feature type="domain" description="4Fe-4S ferredoxin-type" evidence="8">
    <location>
        <begin position="85"/>
        <end position="114"/>
    </location>
</feature>
<dbReference type="Gene3D" id="3.30.70.20">
    <property type="match status" value="2"/>
</dbReference>
<dbReference type="InterPro" id="IPR017896">
    <property type="entry name" value="4Fe4S_Fe-S-bd"/>
</dbReference>
<evidence type="ECO:0000256" key="4">
    <source>
        <dbReference type="ARBA" id="ARBA00022737"/>
    </source>
</evidence>
<name>A0A1M5XFS4_9FIRM</name>
<evidence type="ECO:0000256" key="6">
    <source>
        <dbReference type="ARBA" id="ARBA00023004"/>
    </source>
</evidence>
<dbReference type="RefSeq" id="WP_073077887.1">
    <property type="nucleotide sequence ID" value="NZ_FQXV01000005.1"/>
</dbReference>
<evidence type="ECO:0000313" key="10">
    <source>
        <dbReference type="Proteomes" id="UP000183995"/>
    </source>
</evidence>
<evidence type="ECO:0000256" key="1">
    <source>
        <dbReference type="ARBA" id="ARBA00022448"/>
    </source>
</evidence>
<evidence type="ECO:0000256" key="5">
    <source>
        <dbReference type="ARBA" id="ARBA00022982"/>
    </source>
</evidence>
<dbReference type="PROSITE" id="PS00198">
    <property type="entry name" value="4FE4S_FER_1"/>
    <property type="match status" value="1"/>
</dbReference>
<dbReference type="Proteomes" id="UP000183995">
    <property type="component" value="Unassembled WGS sequence"/>
</dbReference>
<reference evidence="9 10" key="1">
    <citation type="submission" date="2016-11" db="EMBL/GenBank/DDBJ databases">
        <authorList>
            <person name="Jaros S."/>
            <person name="Januszkiewicz K."/>
            <person name="Wedrychowicz H."/>
        </authorList>
    </citation>
    <scope>NUCLEOTIDE SEQUENCE [LARGE SCALE GENOMIC DNA]</scope>
    <source>
        <strain evidence="9 10">DSM 10068</strain>
    </source>
</reference>
<keyword evidence="10" id="KW-1185">Reference proteome</keyword>
<dbReference type="EMBL" id="FQXV01000005">
    <property type="protein sequence ID" value="SHH98670.1"/>
    <property type="molecule type" value="Genomic_DNA"/>
</dbReference>
<feature type="domain" description="4Fe-4S ferredoxin-type" evidence="8">
    <location>
        <begin position="2"/>
        <end position="31"/>
    </location>
</feature>
<evidence type="ECO:0000313" key="9">
    <source>
        <dbReference type="EMBL" id="SHH98670.1"/>
    </source>
</evidence>
<keyword evidence="4" id="KW-0677">Repeat</keyword>
<dbReference type="InterPro" id="IPR050954">
    <property type="entry name" value="ET_IronSulfur_Cluster-Binding"/>
</dbReference>
<dbReference type="PANTHER" id="PTHR43177">
    <property type="entry name" value="PROTEIN NRFC"/>
    <property type="match status" value="1"/>
</dbReference>
<keyword evidence="3" id="KW-0479">Metal-binding</keyword>
<protein>
    <submittedName>
        <fullName evidence="9">Carbon-monoxide dehydrogenase iron sulfur subunit</fullName>
    </submittedName>
</protein>
<accession>A0A1M5XFS4</accession>
<keyword evidence="1" id="KW-0813">Transport</keyword>
<evidence type="ECO:0000256" key="7">
    <source>
        <dbReference type="ARBA" id="ARBA00023014"/>
    </source>
</evidence>
<keyword evidence="5" id="KW-0249">Electron transport</keyword>
<gene>
    <name evidence="9" type="ORF">SAMN02745823_01781</name>
</gene>
<proteinExistence type="predicted"/>
<dbReference type="GO" id="GO:0046872">
    <property type="term" value="F:metal ion binding"/>
    <property type="evidence" value="ECO:0007669"/>
    <property type="project" value="UniProtKB-KW"/>
</dbReference>
<evidence type="ECO:0000256" key="3">
    <source>
        <dbReference type="ARBA" id="ARBA00022723"/>
    </source>
</evidence>
<organism evidence="9 10">
    <name type="scientific">Sporobacter termitidis DSM 10068</name>
    <dbReference type="NCBI Taxonomy" id="1123282"/>
    <lineage>
        <taxon>Bacteria</taxon>
        <taxon>Bacillati</taxon>
        <taxon>Bacillota</taxon>
        <taxon>Clostridia</taxon>
        <taxon>Eubacteriales</taxon>
        <taxon>Oscillospiraceae</taxon>
        <taxon>Sporobacter</taxon>
    </lineage>
</organism>
<keyword evidence="7" id="KW-0411">Iron-sulfur</keyword>
<dbReference type="CDD" id="cd10563">
    <property type="entry name" value="CooF_like"/>
    <property type="match status" value="1"/>
</dbReference>
<sequence>MKRIMIDKELCAGCLNCSLGCMAAHSDTGDSFYDLDLQDNKNESRNFVALDRNGKPVPIFCRHCDEPECVAACMSGAMTKDRETGVVSYDRDKCASCFMCVMSCPFGVLKTDEKTRKVIVKCDLCAGREGPRCVESCPSKAIYLVEVNAL</sequence>
<dbReference type="PROSITE" id="PS51379">
    <property type="entry name" value="4FE4S_FER_2"/>
    <property type="match status" value="3"/>
</dbReference>
<dbReference type="AlphaFoldDB" id="A0A1M5XFS4"/>
<dbReference type="GO" id="GO:0051539">
    <property type="term" value="F:4 iron, 4 sulfur cluster binding"/>
    <property type="evidence" value="ECO:0007669"/>
    <property type="project" value="UniProtKB-KW"/>
</dbReference>
<keyword evidence="2" id="KW-0004">4Fe-4S</keyword>
<feature type="domain" description="4Fe-4S ferredoxin-type" evidence="8">
    <location>
        <begin position="116"/>
        <end position="147"/>
    </location>
</feature>
<dbReference type="OrthoDB" id="9810688at2"/>